<protein>
    <submittedName>
        <fullName evidence="2">Uncharacterized protein</fullName>
    </submittedName>
</protein>
<feature type="region of interest" description="Disordered" evidence="1">
    <location>
        <begin position="42"/>
        <end position="153"/>
    </location>
</feature>
<sequence>MADSCAAHLEQHNTSDWAATFRGKFDDVCRRFWEQLEEKRRLPALAPAKLAAPQPAPPHSQLCHPDAPTTPRKQAKTGKRLGGDLTHHKVASTSYNMCGPNQLQQASSTEGSASRQRRGHPAGPKQRLTRHSGEHLTDPLQPRQGTQDATEQP</sequence>
<gene>
    <name evidence="2" type="ORF">PECUL_23A028412</name>
</gene>
<keyword evidence="3" id="KW-1185">Reference proteome</keyword>
<proteinExistence type="predicted"/>
<evidence type="ECO:0000256" key="1">
    <source>
        <dbReference type="SAM" id="MobiDB-lite"/>
    </source>
</evidence>
<feature type="compositionally biased region" description="Polar residues" evidence="1">
    <location>
        <begin position="143"/>
        <end position="153"/>
    </location>
</feature>
<evidence type="ECO:0000313" key="2">
    <source>
        <dbReference type="EMBL" id="CAH2249667.1"/>
    </source>
</evidence>
<reference evidence="2" key="1">
    <citation type="submission" date="2022-03" db="EMBL/GenBank/DDBJ databases">
        <authorList>
            <person name="Alioto T."/>
            <person name="Alioto T."/>
            <person name="Gomez Garrido J."/>
        </authorList>
    </citation>
    <scope>NUCLEOTIDE SEQUENCE</scope>
</reference>
<name>A0AAD1VQM0_PELCU</name>
<dbReference type="EMBL" id="OW240913">
    <property type="protein sequence ID" value="CAH2249667.1"/>
    <property type="molecule type" value="Genomic_DNA"/>
</dbReference>
<feature type="compositionally biased region" description="Polar residues" evidence="1">
    <location>
        <begin position="91"/>
        <end position="114"/>
    </location>
</feature>
<evidence type="ECO:0000313" key="3">
    <source>
        <dbReference type="Proteomes" id="UP001295444"/>
    </source>
</evidence>
<dbReference type="Proteomes" id="UP001295444">
    <property type="component" value="Chromosome 02"/>
</dbReference>
<organism evidence="2 3">
    <name type="scientific">Pelobates cultripes</name>
    <name type="common">Western spadefoot toad</name>
    <dbReference type="NCBI Taxonomy" id="61616"/>
    <lineage>
        <taxon>Eukaryota</taxon>
        <taxon>Metazoa</taxon>
        <taxon>Chordata</taxon>
        <taxon>Craniata</taxon>
        <taxon>Vertebrata</taxon>
        <taxon>Euteleostomi</taxon>
        <taxon>Amphibia</taxon>
        <taxon>Batrachia</taxon>
        <taxon>Anura</taxon>
        <taxon>Pelobatoidea</taxon>
        <taxon>Pelobatidae</taxon>
        <taxon>Pelobates</taxon>
    </lineage>
</organism>
<dbReference type="AlphaFoldDB" id="A0AAD1VQM0"/>
<accession>A0AAD1VQM0</accession>
<feature type="compositionally biased region" description="Low complexity" evidence="1">
    <location>
        <begin position="43"/>
        <end position="53"/>
    </location>
</feature>